<dbReference type="EMBL" id="ATBP01001196">
    <property type="protein sequence ID" value="ETR67829.1"/>
    <property type="molecule type" value="Genomic_DNA"/>
</dbReference>
<evidence type="ECO:0000313" key="4">
    <source>
        <dbReference type="Proteomes" id="UP000189670"/>
    </source>
</evidence>
<comment type="caution">
    <text evidence="3">The sequence shown here is derived from an EMBL/GenBank/DDBJ whole genome shotgun (WGS) entry which is preliminary data.</text>
</comment>
<dbReference type="GO" id="GO:0005524">
    <property type="term" value="F:ATP binding"/>
    <property type="evidence" value="ECO:0007669"/>
    <property type="project" value="InterPro"/>
</dbReference>
<dbReference type="InterPro" id="IPR027417">
    <property type="entry name" value="P-loop_NTPase"/>
</dbReference>
<organism evidence="3 4">
    <name type="scientific">Candidatus Magnetoglobus multicellularis str. Araruama</name>
    <dbReference type="NCBI Taxonomy" id="890399"/>
    <lineage>
        <taxon>Bacteria</taxon>
        <taxon>Pseudomonadati</taxon>
        <taxon>Thermodesulfobacteriota</taxon>
        <taxon>Desulfobacteria</taxon>
        <taxon>Desulfobacterales</taxon>
        <taxon>Desulfobacteraceae</taxon>
        <taxon>Candidatus Magnetoglobus</taxon>
    </lineage>
</organism>
<evidence type="ECO:0000313" key="3">
    <source>
        <dbReference type="EMBL" id="ETR67829.1"/>
    </source>
</evidence>
<reference evidence="4" key="1">
    <citation type="submission" date="2012-11" db="EMBL/GenBank/DDBJ databases">
        <authorList>
            <person name="Lucero-Rivera Y.E."/>
            <person name="Tovar-Ramirez D."/>
        </authorList>
    </citation>
    <scope>NUCLEOTIDE SEQUENCE [LARGE SCALE GENOMIC DNA]</scope>
    <source>
        <strain evidence="4">Araruama</strain>
    </source>
</reference>
<accession>A0A1V1NYZ6</accession>
<dbReference type="GO" id="GO:0016887">
    <property type="term" value="F:ATP hydrolysis activity"/>
    <property type="evidence" value="ECO:0007669"/>
    <property type="project" value="InterPro"/>
</dbReference>
<protein>
    <recommendedName>
        <fullName evidence="2">ABC transporter domain-containing protein</fullName>
    </recommendedName>
</protein>
<feature type="non-terminal residue" evidence="3">
    <location>
        <position position="117"/>
    </location>
</feature>
<dbReference type="AlphaFoldDB" id="A0A1V1NYZ6"/>
<evidence type="ECO:0000259" key="2">
    <source>
        <dbReference type="Pfam" id="PF00005"/>
    </source>
</evidence>
<name>A0A1V1NYZ6_9BACT</name>
<evidence type="ECO:0000256" key="1">
    <source>
        <dbReference type="ARBA" id="ARBA00022448"/>
    </source>
</evidence>
<dbReference type="PANTHER" id="PTHR42788">
    <property type="entry name" value="TAURINE IMPORT ATP-BINDING PROTEIN-RELATED"/>
    <property type="match status" value="1"/>
</dbReference>
<dbReference type="InterPro" id="IPR003439">
    <property type="entry name" value="ABC_transporter-like_ATP-bd"/>
</dbReference>
<keyword evidence="1" id="KW-0813">Transport</keyword>
<dbReference type="Pfam" id="PF00005">
    <property type="entry name" value="ABC_tran"/>
    <property type="match status" value="1"/>
</dbReference>
<gene>
    <name evidence="3" type="ORF">OMM_11167</name>
</gene>
<dbReference type="InterPro" id="IPR050166">
    <property type="entry name" value="ABC_transporter_ATP-bind"/>
</dbReference>
<dbReference type="Gene3D" id="3.40.50.300">
    <property type="entry name" value="P-loop containing nucleotide triphosphate hydrolases"/>
    <property type="match status" value="1"/>
</dbReference>
<dbReference type="SUPFAM" id="SSF52540">
    <property type="entry name" value="P-loop containing nucleoside triphosphate hydrolases"/>
    <property type="match status" value="1"/>
</dbReference>
<feature type="domain" description="ABC transporter" evidence="2">
    <location>
        <begin position="23"/>
        <end position="103"/>
    </location>
</feature>
<dbReference type="Proteomes" id="UP000189670">
    <property type="component" value="Unassembled WGS sequence"/>
</dbReference>
<proteinExistence type="predicted"/>
<sequence length="117" mass="13501">MPNNTWLKLSDATFYWQNQLILNSVSLELSSRLTWLIGPSGVGKSTFLRIIAGHFLLQSGDCFVFNEPIRKPSPARAMVLQDFKLFPWLSVFDNVSIGMRFLKYDPDMIQERTIFLL</sequence>
<dbReference type="PANTHER" id="PTHR42788:SF13">
    <property type="entry name" value="ALIPHATIC SULFONATES IMPORT ATP-BINDING PROTEIN SSUB"/>
    <property type="match status" value="1"/>
</dbReference>